<name>A0A6P2D570_9BACT</name>
<evidence type="ECO:0000313" key="3">
    <source>
        <dbReference type="Proteomes" id="UP000464178"/>
    </source>
</evidence>
<dbReference type="EMBL" id="LR593886">
    <property type="protein sequence ID" value="VTR95234.1"/>
    <property type="molecule type" value="Genomic_DNA"/>
</dbReference>
<organism evidence="2 3">
    <name type="scientific">Gemmata massiliana</name>
    <dbReference type="NCBI Taxonomy" id="1210884"/>
    <lineage>
        <taxon>Bacteria</taxon>
        <taxon>Pseudomonadati</taxon>
        <taxon>Planctomycetota</taxon>
        <taxon>Planctomycetia</taxon>
        <taxon>Gemmatales</taxon>
        <taxon>Gemmataceae</taxon>
        <taxon>Gemmata</taxon>
    </lineage>
</organism>
<gene>
    <name evidence="2" type="ORF">SOIL9_24800</name>
</gene>
<dbReference type="RefSeq" id="WP_162669674.1">
    <property type="nucleotide sequence ID" value="NZ_LR593886.1"/>
</dbReference>
<dbReference type="Proteomes" id="UP000464178">
    <property type="component" value="Chromosome"/>
</dbReference>
<dbReference type="InterPro" id="IPR006944">
    <property type="entry name" value="Phage/GTA_portal"/>
</dbReference>
<evidence type="ECO:0000313" key="2">
    <source>
        <dbReference type="EMBL" id="VTR95234.1"/>
    </source>
</evidence>
<feature type="region of interest" description="Disordered" evidence="1">
    <location>
        <begin position="393"/>
        <end position="412"/>
    </location>
</feature>
<dbReference type="NCBIfam" id="TIGR01537">
    <property type="entry name" value="portal_HK97"/>
    <property type="match status" value="1"/>
</dbReference>
<dbReference type="KEGG" id="gms:SOIL9_24800"/>
<accession>A0A6P2D570</accession>
<evidence type="ECO:0008006" key="4">
    <source>
        <dbReference type="Google" id="ProtNLM"/>
    </source>
</evidence>
<evidence type="ECO:0000256" key="1">
    <source>
        <dbReference type="SAM" id="MobiDB-lite"/>
    </source>
</evidence>
<reference evidence="2 3" key="1">
    <citation type="submission" date="2019-05" db="EMBL/GenBank/DDBJ databases">
        <authorList>
            <consortium name="Science for Life Laboratories"/>
        </authorList>
    </citation>
    <scope>NUCLEOTIDE SEQUENCE [LARGE SCALE GENOMIC DNA]</scope>
    <source>
        <strain evidence="2">Soil9</strain>
    </source>
</reference>
<dbReference type="InterPro" id="IPR006427">
    <property type="entry name" value="Portal_HK97"/>
</dbReference>
<dbReference type="Pfam" id="PF04860">
    <property type="entry name" value="Phage_portal"/>
    <property type="match status" value="1"/>
</dbReference>
<proteinExistence type="predicted"/>
<sequence length="412" mass="46216">MLTQLRSWVRARALNWFRLSQVPDGFFGPERPGAVTRPTEALTLSPFWCGIRLYQTSIGSLPLVTYRRNDDDGRDRARDVAAYNLLHERPNPAMSRAVFFELLVRALFLEREFVAIVRKTEAEELLGIYPVPSACVSDIVLDDQWRKWFVINQANGVEVYPDAEIIHLFLYSSDGVRGERLLDFAAESLGLHRRVIESGTAFYENAVRPSGYLKYPGKLDKDAAEVIKKWWKEEYAGGNATGKLPVLAENGDFVKLNNLTAEDAQIIEALSASVDDCGRWLNLSPLQLFNLTRGTYSNLSADNQALYQRSIRPVLEKIELELNHKVFGLDSDLYAEFDPNAILRGDPREQAEVANIGIQNGSVLRAEQRGWLNLPRIAGLDKPLTPVNMAVLGEKPNEPEPAAPPVERPAGE</sequence>
<keyword evidence="3" id="KW-1185">Reference proteome</keyword>
<dbReference type="AlphaFoldDB" id="A0A6P2D570"/>
<feature type="compositionally biased region" description="Pro residues" evidence="1">
    <location>
        <begin position="399"/>
        <end position="412"/>
    </location>
</feature>
<protein>
    <recommendedName>
        <fullName evidence="4">Phage portal protein</fullName>
    </recommendedName>
</protein>